<accession>A0ABT4HT53</accession>
<comment type="caution">
    <text evidence="1">The sequence shown here is derived from an EMBL/GenBank/DDBJ whole genome shotgun (WGS) entry which is preliminary data.</text>
</comment>
<keyword evidence="2" id="KW-1185">Reference proteome</keyword>
<organism evidence="1 2">
    <name type="scientific">Brevibacillus halotolerans</name>
    <dbReference type="NCBI Taxonomy" id="1507437"/>
    <lineage>
        <taxon>Bacteria</taxon>
        <taxon>Bacillati</taxon>
        <taxon>Bacillota</taxon>
        <taxon>Bacilli</taxon>
        <taxon>Bacillales</taxon>
        <taxon>Paenibacillaceae</taxon>
        <taxon>Brevibacillus</taxon>
    </lineage>
</organism>
<name>A0ABT4HT53_9BACL</name>
<evidence type="ECO:0000313" key="1">
    <source>
        <dbReference type="EMBL" id="MCZ0829975.1"/>
    </source>
</evidence>
<sequence length="78" mass="9198">MNNWIFRVLYYDLLVVTTNSSSSLIIPEKKPMIPIYSRDHRLCIWLDIREYLLDCDTVFTSTPFVKVNTLFIPNQSVV</sequence>
<evidence type="ECO:0000313" key="2">
    <source>
        <dbReference type="Proteomes" id="UP001067708"/>
    </source>
</evidence>
<gene>
    <name evidence="1" type="ORF">O0535_04080</name>
</gene>
<dbReference type="EMBL" id="JAPTNG010000002">
    <property type="protein sequence ID" value="MCZ0829975.1"/>
    <property type="molecule type" value="Genomic_DNA"/>
</dbReference>
<dbReference type="Proteomes" id="UP001067708">
    <property type="component" value="Unassembled WGS sequence"/>
</dbReference>
<protein>
    <submittedName>
        <fullName evidence="1">Uncharacterized protein</fullName>
    </submittedName>
</protein>
<proteinExistence type="predicted"/>
<reference evidence="1" key="1">
    <citation type="submission" date="2022-09" db="EMBL/GenBank/DDBJ databases">
        <title>Genome analysis and characterization of larvicidal activity of Brevibacillus strains.</title>
        <authorList>
            <person name="Patrusheva E.V."/>
            <person name="Izotova A.O."/>
            <person name="Toshchakov S.V."/>
            <person name="Sineoky S.P."/>
        </authorList>
    </citation>
    <scope>NUCLEOTIDE SEQUENCE</scope>
    <source>
        <strain evidence="1">VKPM_B-13244</strain>
    </source>
</reference>